<dbReference type="GeneID" id="301200831"/>
<gene>
    <name evidence="5" type="ORF">NGM45_23370</name>
</gene>
<dbReference type="RefSeq" id="WP_264462875.1">
    <property type="nucleotide sequence ID" value="NZ_JAOXJG010000026.1"/>
</dbReference>
<keyword evidence="2" id="KW-0378">Hydrolase</keyword>
<dbReference type="EMBL" id="JAOXJG010000026">
    <property type="protein sequence ID" value="MCW1241970.1"/>
    <property type="molecule type" value="Genomic_DNA"/>
</dbReference>
<dbReference type="Pfam" id="PF00929">
    <property type="entry name" value="RNase_T"/>
    <property type="match status" value="1"/>
</dbReference>
<name>A0ABT3F0E3_9BACI</name>
<feature type="domain" description="Exonuclease" evidence="4">
    <location>
        <begin position="18"/>
        <end position="179"/>
    </location>
</feature>
<dbReference type="InterPro" id="IPR036397">
    <property type="entry name" value="RNaseH_sf"/>
</dbReference>
<evidence type="ECO:0000313" key="6">
    <source>
        <dbReference type="Proteomes" id="UP001060566"/>
    </source>
</evidence>
<evidence type="ECO:0000259" key="4">
    <source>
        <dbReference type="SMART" id="SM00479"/>
    </source>
</evidence>
<dbReference type="CDD" id="cd06127">
    <property type="entry name" value="DEDDh"/>
    <property type="match status" value="1"/>
</dbReference>
<evidence type="ECO:0000256" key="3">
    <source>
        <dbReference type="ARBA" id="ARBA00022839"/>
    </source>
</evidence>
<dbReference type="PANTHER" id="PTHR30231:SF4">
    <property type="entry name" value="PROTEIN NEN2"/>
    <property type="match status" value="1"/>
</dbReference>
<keyword evidence="6" id="KW-1185">Reference proteome</keyword>
<evidence type="ECO:0000313" key="5">
    <source>
        <dbReference type="EMBL" id="MCW1241970.1"/>
    </source>
</evidence>
<keyword evidence="3 5" id="KW-0269">Exonuclease</keyword>
<dbReference type="SUPFAM" id="SSF53098">
    <property type="entry name" value="Ribonuclease H-like"/>
    <property type="match status" value="1"/>
</dbReference>
<protein>
    <submittedName>
        <fullName evidence="5">3'-5' exonuclease</fullName>
    </submittedName>
</protein>
<reference evidence="5" key="1">
    <citation type="submission" date="2022-10" db="EMBL/GenBank/DDBJ databases">
        <title>De novo draft assembly of the Pseudomonas pretiosus genome isolated from the plants rhizorohere.</title>
        <authorList>
            <person name="Robas M."/>
            <person name="Fernandez V.M."/>
            <person name="Provanza A."/>
            <person name="Jimenez P.A."/>
        </authorList>
    </citation>
    <scope>NUCLEOTIDE SEQUENCE</scope>
    <source>
        <strain evidence="5">SAICEU11T</strain>
    </source>
</reference>
<dbReference type="PANTHER" id="PTHR30231">
    <property type="entry name" value="DNA POLYMERASE III SUBUNIT EPSILON"/>
    <property type="match status" value="1"/>
</dbReference>
<dbReference type="Proteomes" id="UP001060566">
    <property type="component" value="Unassembled WGS sequence"/>
</dbReference>
<dbReference type="Gene3D" id="3.30.420.10">
    <property type="entry name" value="Ribonuclease H-like superfamily/Ribonuclease H"/>
    <property type="match status" value="1"/>
</dbReference>
<dbReference type="SMART" id="SM00479">
    <property type="entry name" value="EXOIII"/>
    <property type="match status" value="1"/>
</dbReference>
<evidence type="ECO:0000256" key="1">
    <source>
        <dbReference type="ARBA" id="ARBA00022722"/>
    </source>
</evidence>
<accession>A0ABT3F0E3</accession>
<proteinExistence type="predicted"/>
<keyword evidence="1" id="KW-0540">Nuclease</keyword>
<sequence>MTTFNVENVLAKAPAKEVFTVFDFETTGLDYVSEQVVEVAAIRTDLKQELGRMHMYVKLHEGKKLPQFLIDNTDLREHMLTNGVHELQMMIVLQAFIGNSTLVAHYLPFDGAYLSKYGMKPESFLCTRSIERLLNWNESASLEPTAKRRGVKLEGAHRAMNDVEATIGVLASQLQEIEARRIPRAHISNMIIDSEERPNRFSPAYAKVKTKKEIELVGKRVKVRDKNSRFHNEKGTITEAYINGLVVENKGLNIDGYEGDRKLVLQLDNGLGQTLLDEKFVKYNGGFKA</sequence>
<evidence type="ECO:0000256" key="2">
    <source>
        <dbReference type="ARBA" id="ARBA00022801"/>
    </source>
</evidence>
<organism evidence="5 6">
    <name type="scientific">Bacillus pretiosus</name>
    <dbReference type="NCBI Taxonomy" id="2983392"/>
    <lineage>
        <taxon>Bacteria</taxon>
        <taxon>Bacillati</taxon>
        <taxon>Bacillota</taxon>
        <taxon>Bacilli</taxon>
        <taxon>Bacillales</taxon>
        <taxon>Bacillaceae</taxon>
        <taxon>Bacillus</taxon>
    </lineage>
</organism>
<comment type="caution">
    <text evidence="5">The sequence shown here is derived from an EMBL/GenBank/DDBJ whole genome shotgun (WGS) entry which is preliminary data.</text>
</comment>
<dbReference type="InterPro" id="IPR013520">
    <property type="entry name" value="Ribonucl_H"/>
</dbReference>
<dbReference type="GO" id="GO:0004527">
    <property type="term" value="F:exonuclease activity"/>
    <property type="evidence" value="ECO:0007669"/>
    <property type="project" value="UniProtKB-KW"/>
</dbReference>
<dbReference type="InterPro" id="IPR012337">
    <property type="entry name" value="RNaseH-like_sf"/>
</dbReference>